<evidence type="ECO:0000256" key="1">
    <source>
        <dbReference type="SAM" id="MobiDB-lite"/>
    </source>
</evidence>
<name>A0A1E7L3I5_9ACTN</name>
<comment type="caution">
    <text evidence="2">The sequence shown here is derived from an EMBL/GenBank/DDBJ whole genome shotgun (WGS) entry which is preliminary data.</text>
</comment>
<sequence length="254" mass="25113">ALAAGLALLGTLASGCGIRSTSVPVDAGAAPSRASCVLPGGRETADQHDGGNLPVRVYLACGSRVSPVERRVALPGDDSERLPVARGLLDALRARPDAEEEAAGFKTAVPRDLKVSGARPGDPPATLRLSRPIRDLPAFALAQIVCTYADTAAAGSDRSVILAGPDDGDSGGSNGSDGSDDGGADGDGNGTGDGDENTGNVSGDDGTVSGEDAEGGRTEAGPGSDGASDSPRRYGCDTPLRTHPEAAATAGTPL</sequence>
<dbReference type="Proteomes" id="UP000176005">
    <property type="component" value="Unassembled WGS sequence"/>
</dbReference>
<gene>
    <name evidence="2" type="ORF">AN218_16315</name>
</gene>
<organism evidence="2 3">
    <name type="scientific">Streptomyces nanshensis</name>
    <dbReference type="NCBI Taxonomy" id="518642"/>
    <lineage>
        <taxon>Bacteria</taxon>
        <taxon>Bacillati</taxon>
        <taxon>Actinomycetota</taxon>
        <taxon>Actinomycetes</taxon>
        <taxon>Kitasatosporales</taxon>
        <taxon>Streptomycetaceae</taxon>
        <taxon>Streptomyces</taxon>
    </lineage>
</organism>
<evidence type="ECO:0000313" key="2">
    <source>
        <dbReference type="EMBL" id="OEV10708.1"/>
    </source>
</evidence>
<reference evidence="2 3" key="1">
    <citation type="journal article" date="2016" name="Front. Microbiol.">
        <title>Comparative Genomics Analysis of Streptomyces Species Reveals Their Adaptation to the Marine Environment and Their Diversity at the Genomic Level.</title>
        <authorList>
            <person name="Tian X."/>
            <person name="Zhang Z."/>
            <person name="Yang T."/>
            <person name="Chen M."/>
            <person name="Li J."/>
            <person name="Chen F."/>
            <person name="Yang J."/>
            <person name="Li W."/>
            <person name="Zhang B."/>
            <person name="Zhang Z."/>
            <person name="Wu J."/>
            <person name="Zhang C."/>
            <person name="Long L."/>
            <person name="Xiao J."/>
        </authorList>
    </citation>
    <scope>NUCLEOTIDE SEQUENCE [LARGE SCALE GENOMIC DNA]</scope>
    <source>
        <strain evidence="2 3">SCSIO 10429</strain>
    </source>
</reference>
<dbReference type="RefSeq" id="WP_070017621.1">
    <property type="nucleotide sequence ID" value="NZ_LJGW01000277.1"/>
</dbReference>
<dbReference type="EMBL" id="LJGW01000277">
    <property type="protein sequence ID" value="OEV10708.1"/>
    <property type="molecule type" value="Genomic_DNA"/>
</dbReference>
<protein>
    <submittedName>
        <fullName evidence="2">Uncharacterized protein</fullName>
    </submittedName>
</protein>
<feature type="non-terminal residue" evidence="2">
    <location>
        <position position="1"/>
    </location>
</feature>
<dbReference type="PATRIC" id="fig|518642.10.peg.3812"/>
<accession>A0A1E7L3I5</accession>
<dbReference type="AlphaFoldDB" id="A0A1E7L3I5"/>
<feature type="compositionally biased region" description="Basic and acidic residues" evidence="1">
    <location>
        <begin position="230"/>
        <end position="244"/>
    </location>
</feature>
<feature type="region of interest" description="Disordered" evidence="1">
    <location>
        <begin position="160"/>
        <end position="254"/>
    </location>
</feature>
<proteinExistence type="predicted"/>
<evidence type="ECO:0000313" key="3">
    <source>
        <dbReference type="Proteomes" id="UP000176005"/>
    </source>
</evidence>
<keyword evidence="3" id="KW-1185">Reference proteome</keyword>